<evidence type="ECO:0000256" key="1">
    <source>
        <dbReference type="SAM" id="MobiDB-lite"/>
    </source>
</evidence>
<reference evidence="3 4" key="1">
    <citation type="journal article" date="2020" name="Microorganisms">
        <title>Osmotic Adaptation and Compatible Solute Biosynthesis of Phototrophic Bacteria as Revealed from Genome Analyses.</title>
        <authorList>
            <person name="Imhoff J.F."/>
            <person name="Rahn T."/>
            <person name="Kunzel S."/>
            <person name="Keller A."/>
            <person name="Neulinger S.C."/>
        </authorList>
    </citation>
    <scope>NUCLEOTIDE SEQUENCE [LARGE SCALE GENOMIC DNA]</scope>
    <source>
        <strain evidence="3 4">DSM 9895</strain>
    </source>
</reference>
<comment type="caution">
    <text evidence="3">The sequence shown here is derived from an EMBL/GenBank/DDBJ whole genome shotgun (WGS) entry which is preliminary data.</text>
</comment>
<feature type="compositionally biased region" description="Basic and acidic residues" evidence="1">
    <location>
        <begin position="317"/>
        <end position="334"/>
    </location>
</feature>
<evidence type="ECO:0000313" key="3">
    <source>
        <dbReference type="EMBL" id="MBK1671298.1"/>
    </source>
</evidence>
<accession>A0ABS1DP73</accession>
<name>A0ABS1DP73_9PROT</name>
<sequence>MSQRSKATQAAVREAFERLRQNGTPVPRITQDAIREEIGGGSYSSIQRHLKPLRDTHMAEQEAETTASDDAGSVGDASLPDSVARQIVELRGTVDQISNSISNAVARALDEQASNENRRHREEVERVTRNYQHLLQDLQERHQTATSELEQLVVESEELASLREQVPELEAQVARLTNDLEQLQRDHDHVSSRADDAERWSDHLSKTTAELEAKVDQARVAANEAEKQASEASAQMAAAHERCQTITSERDNAITGWRQAEARCSELHAELQHAAQENAELKRRTSELADAKAAAEEARVQTEAELRETEARAIKAEARADAAERSAQQLDHRLAQLIPTRRPGARKSKTAASNRGEPDAKSGDA</sequence>
<organism evidence="3 4">
    <name type="scientific">Rhodovibrio sodomensis</name>
    <dbReference type="NCBI Taxonomy" id="1088"/>
    <lineage>
        <taxon>Bacteria</taxon>
        <taxon>Pseudomonadati</taxon>
        <taxon>Pseudomonadota</taxon>
        <taxon>Alphaproteobacteria</taxon>
        <taxon>Rhodospirillales</taxon>
        <taxon>Rhodovibrionaceae</taxon>
        <taxon>Rhodovibrio</taxon>
    </lineage>
</organism>
<dbReference type="EMBL" id="NRRL01000168">
    <property type="protein sequence ID" value="MBK1671298.1"/>
    <property type="molecule type" value="Genomic_DNA"/>
</dbReference>
<gene>
    <name evidence="3" type="ORF">CKO28_25185</name>
</gene>
<feature type="region of interest" description="Disordered" evidence="1">
    <location>
        <begin position="51"/>
        <end position="78"/>
    </location>
</feature>
<evidence type="ECO:0000259" key="2">
    <source>
        <dbReference type="Pfam" id="PF11740"/>
    </source>
</evidence>
<feature type="domain" description="KfrA N-terminal DNA-binding" evidence="2">
    <location>
        <begin position="8"/>
        <end position="148"/>
    </location>
</feature>
<keyword evidence="4" id="KW-1185">Reference proteome</keyword>
<dbReference type="InterPro" id="IPR021104">
    <property type="entry name" value="KfrA_DNA-bd_N"/>
</dbReference>
<evidence type="ECO:0000313" key="4">
    <source>
        <dbReference type="Proteomes" id="UP001296873"/>
    </source>
</evidence>
<protein>
    <recommendedName>
        <fullName evidence="2">KfrA N-terminal DNA-binding domain-containing protein</fullName>
    </recommendedName>
</protein>
<dbReference type="Proteomes" id="UP001296873">
    <property type="component" value="Unassembled WGS sequence"/>
</dbReference>
<dbReference type="SUPFAM" id="SSF57997">
    <property type="entry name" value="Tropomyosin"/>
    <property type="match status" value="1"/>
</dbReference>
<feature type="region of interest" description="Disordered" evidence="1">
    <location>
        <begin position="282"/>
        <end position="304"/>
    </location>
</feature>
<dbReference type="Pfam" id="PF11740">
    <property type="entry name" value="KfrA_N"/>
    <property type="match status" value="1"/>
</dbReference>
<feature type="compositionally biased region" description="Basic and acidic residues" evidence="1">
    <location>
        <begin position="356"/>
        <end position="365"/>
    </location>
</feature>
<proteinExistence type="predicted"/>
<dbReference type="RefSeq" id="WP_200344011.1">
    <property type="nucleotide sequence ID" value="NZ_NRRL01000168.1"/>
</dbReference>
<feature type="region of interest" description="Disordered" evidence="1">
    <location>
        <begin position="317"/>
        <end position="365"/>
    </location>
</feature>